<dbReference type="Pfam" id="PF00072">
    <property type="entry name" value="Response_reg"/>
    <property type="match status" value="1"/>
</dbReference>
<dbReference type="EMBL" id="JAGHKP010000002">
    <property type="protein sequence ID" value="MBO9152541.1"/>
    <property type="molecule type" value="Genomic_DNA"/>
</dbReference>
<dbReference type="SUPFAM" id="SSF46894">
    <property type="entry name" value="C-terminal effector domain of the bipartite response regulators"/>
    <property type="match status" value="1"/>
</dbReference>
<dbReference type="InterPro" id="IPR058245">
    <property type="entry name" value="NreC/VraR/RcsB-like_REC"/>
</dbReference>
<evidence type="ECO:0000313" key="9">
    <source>
        <dbReference type="Proteomes" id="UP000679126"/>
    </source>
</evidence>
<dbReference type="InterPro" id="IPR001789">
    <property type="entry name" value="Sig_transdc_resp-reg_receiver"/>
</dbReference>
<evidence type="ECO:0000256" key="3">
    <source>
        <dbReference type="ARBA" id="ARBA00023125"/>
    </source>
</evidence>
<keyword evidence="4" id="KW-0804">Transcription</keyword>
<dbReference type="SUPFAM" id="SSF52172">
    <property type="entry name" value="CheY-like"/>
    <property type="match status" value="1"/>
</dbReference>
<dbReference type="CDD" id="cd17535">
    <property type="entry name" value="REC_NarL-like"/>
    <property type="match status" value="1"/>
</dbReference>
<evidence type="ECO:0000256" key="2">
    <source>
        <dbReference type="ARBA" id="ARBA00023015"/>
    </source>
</evidence>
<dbReference type="CDD" id="cd06170">
    <property type="entry name" value="LuxR_C_like"/>
    <property type="match status" value="1"/>
</dbReference>
<evidence type="ECO:0000256" key="4">
    <source>
        <dbReference type="ARBA" id="ARBA00023163"/>
    </source>
</evidence>
<evidence type="ECO:0000259" key="7">
    <source>
        <dbReference type="PROSITE" id="PS50110"/>
    </source>
</evidence>
<dbReference type="PROSITE" id="PS50110">
    <property type="entry name" value="RESPONSE_REGULATORY"/>
    <property type="match status" value="1"/>
</dbReference>
<accession>A0ABS3YCX0</accession>
<feature type="modified residue" description="4-aspartylphosphate" evidence="5">
    <location>
        <position position="56"/>
    </location>
</feature>
<dbReference type="Pfam" id="PF00196">
    <property type="entry name" value="GerE"/>
    <property type="match status" value="1"/>
</dbReference>
<dbReference type="PROSITE" id="PS50043">
    <property type="entry name" value="HTH_LUXR_2"/>
    <property type="match status" value="1"/>
</dbReference>
<dbReference type="SMART" id="SM00421">
    <property type="entry name" value="HTH_LUXR"/>
    <property type="match status" value="1"/>
</dbReference>
<evidence type="ECO:0000259" key="6">
    <source>
        <dbReference type="PROSITE" id="PS50043"/>
    </source>
</evidence>
<dbReference type="RefSeq" id="WP_209145529.1">
    <property type="nucleotide sequence ID" value="NZ_JAGHKP010000002.1"/>
</dbReference>
<keyword evidence="9" id="KW-1185">Reference proteome</keyword>
<protein>
    <submittedName>
        <fullName evidence="8">Response regulator transcription factor</fullName>
    </submittedName>
</protein>
<dbReference type="PRINTS" id="PR00038">
    <property type="entry name" value="HTHLUXR"/>
</dbReference>
<organism evidence="8 9">
    <name type="scientific">Chitinophaga chungangae</name>
    <dbReference type="NCBI Taxonomy" id="2821488"/>
    <lineage>
        <taxon>Bacteria</taxon>
        <taxon>Pseudomonadati</taxon>
        <taxon>Bacteroidota</taxon>
        <taxon>Chitinophagia</taxon>
        <taxon>Chitinophagales</taxon>
        <taxon>Chitinophagaceae</taxon>
        <taxon>Chitinophaga</taxon>
    </lineage>
</organism>
<evidence type="ECO:0000256" key="1">
    <source>
        <dbReference type="ARBA" id="ARBA00022553"/>
    </source>
</evidence>
<dbReference type="InterPro" id="IPR011006">
    <property type="entry name" value="CheY-like_superfamily"/>
</dbReference>
<name>A0ABS3YCX0_9BACT</name>
<feature type="domain" description="HTH luxR-type" evidence="6">
    <location>
        <begin position="147"/>
        <end position="212"/>
    </location>
</feature>
<dbReference type="InterPro" id="IPR016032">
    <property type="entry name" value="Sig_transdc_resp-reg_C-effctor"/>
</dbReference>
<dbReference type="InterPro" id="IPR000792">
    <property type="entry name" value="Tscrpt_reg_LuxR_C"/>
</dbReference>
<keyword evidence="1 5" id="KW-0597">Phosphoprotein</keyword>
<comment type="caution">
    <text evidence="8">The sequence shown here is derived from an EMBL/GenBank/DDBJ whole genome shotgun (WGS) entry which is preliminary data.</text>
</comment>
<reference evidence="9" key="1">
    <citation type="submission" date="2021-03" db="EMBL/GenBank/DDBJ databases">
        <title>Assistant Professor.</title>
        <authorList>
            <person name="Huq M.A."/>
        </authorList>
    </citation>
    <scope>NUCLEOTIDE SEQUENCE [LARGE SCALE GENOMIC DNA]</scope>
    <source>
        <strain evidence="9">MAH-28</strain>
    </source>
</reference>
<gene>
    <name evidence="8" type="ORF">J7I43_09995</name>
</gene>
<dbReference type="Gene3D" id="3.40.50.2300">
    <property type="match status" value="1"/>
</dbReference>
<dbReference type="PANTHER" id="PTHR43214">
    <property type="entry name" value="TWO-COMPONENT RESPONSE REGULATOR"/>
    <property type="match status" value="1"/>
</dbReference>
<proteinExistence type="predicted"/>
<keyword evidence="2" id="KW-0805">Transcription regulation</keyword>
<feature type="domain" description="Response regulatory" evidence="7">
    <location>
        <begin position="5"/>
        <end position="121"/>
    </location>
</feature>
<dbReference type="PANTHER" id="PTHR43214:SF41">
    <property type="entry name" value="NITRATE_NITRITE RESPONSE REGULATOR PROTEIN NARP"/>
    <property type="match status" value="1"/>
</dbReference>
<dbReference type="SMART" id="SM00448">
    <property type="entry name" value="REC"/>
    <property type="match status" value="1"/>
</dbReference>
<dbReference type="InterPro" id="IPR039420">
    <property type="entry name" value="WalR-like"/>
</dbReference>
<keyword evidence="3" id="KW-0238">DNA-binding</keyword>
<evidence type="ECO:0000313" key="8">
    <source>
        <dbReference type="EMBL" id="MBO9152541.1"/>
    </source>
</evidence>
<sequence>MNPINILIADDHPIFLKGLREVIESTGGYKVIYQAVNGTDALDGIFSKQPDVVVLDIDMPVKNGLQAAQEALAAKPELPVILLTMHKAKDAFMKALETGVMGYVLKENAVVDIIHAIQSVSAGNAYISPEMSAFLLRQKHKPPDAATADLSSLLTPSEMKILRAVAAYKSSRDIAEELCISEKTVSNHRMNITRKLSLTGKNSLLRFAIEAVSAPAGRF</sequence>
<dbReference type="Proteomes" id="UP000679126">
    <property type="component" value="Unassembled WGS sequence"/>
</dbReference>
<evidence type="ECO:0000256" key="5">
    <source>
        <dbReference type="PROSITE-ProRule" id="PRU00169"/>
    </source>
</evidence>